<gene>
    <name evidence="1" type="ORF">GCM10007940_13980</name>
</gene>
<reference evidence="1" key="1">
    <citation type="journal article" date="2014" name="Int. J. Syst. Evol. Microbiol.">
        <title>Complete genome sequence of Corynebacterium casei LMG S-19264T (=DSM 44701T), isolated from a smear-ripened cheese.</title>
        <authorList>
            <consortium name="US DOE Joint Genome Institute (JGI-PGF)"/>
            <person name="Walter F."/>
            <person name="Albersmeier A."/>
            <person name="Kalinowski J."/>
            <person name="Ruckert C."/>
        </authorList>
    </citation>
    <scope>NUCLEOTIDE SEQUENCE</scope>
    <source>
        <strain evidence="1">NBRC 108769</strain>
    </source>
</reference>
<comment type="caution">
    <text evidence="1">The sequence shown here is derived from an EMBL/GenBank/DDBJ whole genome shotgun (WGS) entry which is preliminary data.</text>
</comment>
<dbReference type="AlphaFoldDB" id="A0AA37WDD5"/>
<dbReference type="InterPro" id="IPR016181">
    <property type="entry name" value="Acyl_CoA_acyltransferase"/>
</dbReference>
<protein>
    <recommendedName>
        <fullName evidence="3">N-acetyltransferase domain-containing protein</fullName>
    </recommendedName>
</protein>
<dbReference type="EMBL" id="BSOH01000007">
    <property type="protein sequence ID" value="GLR16783.1"/>
    <property type="molecule type" value="Genomic_DNA"/>
</dbReference>
<proteinExistence type="predicted"/>
<reference evidence="1" key="2">
    <citation type="submission" date="2023-01" db="EMBL/GenBank/DDBJ databases">
        <title>Draft genome sequence of Portibacter lacus strain NBRC 108769.</title>
        <authorList>
            <person name="Sun Q."/>
            <person name="Mori K."/>
        </authorList>
    </citation>
    <scope>NUCLEOTIDE SEQUENCE</scope>
    <source>
        <strain evidence="1">NBRC 108769</strain>
    </source>
</reference>
<dbReference type="SUPFAM" id="SSF55729">
    <property type="entry name" value="Acyl-CoA N-acyltransferases (Nat)"/>
    <property type="match status" value="1"/>
</dbReference>
<evidence type="ECO:0008006" key="3">
    <source>
        <dbReference type="Google" id="ProtNLM"/>
    </source>
</evidence>
<sequence>MSQNSNIDQFAPFFEVINKNFKVLDRPSKEQFHFWYGNKKTVISLFKGMSFPSIEDQEKIGKIKADKLLVLCSSSEADKMFYGATILSLKSKEQAEMISFVVHPNHRHQEYGSRLMEATYKMSELLKLKTISLQYRTYWQSIAEWEQLLDKTGWSESKLLLYYFTLPDINTQFEKDWFKNAVISAPYSVEAWNESSFTQLKETLIREDWQGKVPATLNPFQMTKMVLPHSSLLLKKGDEVVGWLICHLLQKDIVQATTLYVHPDKAKGQGMALMAEASRRRKLGAQVIFMVEKHNKIMLNLVNKHFAGGKTNQYELLSRQKKIE</sequence>
<organism evidence="1 2">
    <name type="scientific">Portibacter lacus</name>
    <dbReference type="NCBI Taxonomy" id="1099794"/>
    <lineage>
        <taxon>Bacteria</taxon>
        <taxon>Pseudomonadati</taxon>
        <taxon>Bacteroidota</taxon>
        <taxon>Saprospiria</taxon>
        <taxon>Saprospirales</taxon>
        <taxon>Haliscomenobacteraceae</taxon>
        <taxon>Portibacter</taxon>
    </lineage>
</organism>
<dbReference type="RefSeq" id="WP_235291030.1">
    <property type="nucleotide sequence ID" value="NZ_BSOH01000007.1"/>
</dbReference>
<dbReference type="CDD" id="cd04301">
    <property type="entry name" value="NAT_SF"/>
    <property type="match status" value="1"/>
</dbReference>
<dbReference type="Gene3D" id="3.40.630.30">
    <property type="match status" value="2"/>
</dbReference>
<name>A0AA37WDD5_9BACT</name>
<evidence type="ECO:0000313" key="2">
    <source>
        <dbReference type="Proteomes" id="UP001156666"/>
    </source>
</evidence>
<keyword evidence="2" id="KW-1185">Reference proteome</keyword>
<accession>A0AA37WDD5</accession>
<dbReference type="Proteomes" id="UP001156666">
    <property type="component" value="Unassembled WGS sequence"/>
</dbReference>
<evidence type="ECO:0000313" key="1">
    <source>
        <dbReference type="EMBL" id="GLR16783.1"/>
    </source>
</evidence>